<proteinExistence type="predicted"/>
<evidence type="ECO:0000259" key="2">
    <source>
        <dbReference type="Pfam" id="PF10671"/>
    </source>
</evidence>
<dbReference type="AlphaFoldDB" id="A0A368HBJ7"/>
<sequence>MRHLELVVMLAAAIPAAQASFLYTAPVPPAPAPRVSVTGYTLLTEPSVTQVGRGTVGIAQGFARNIPLSIAVASLVPKGWTVYGKGLSWSCPVSWSGPLPWTRALSRLMDQSGAQAQVVWSRHVVLLRPRPTLVGGDVCQSWVMAPGAQAATIALPSAFSARGTGPKTGVPLVPAPVKTWQARVGHTIRATLNRWGHRAHVRVIWRSAQDWPVVANARFTGSFAQAALALLSAMVAQGVPISARLYANHVLVVSTTKAGS</sequence>
<dbReference type="EMBL" id="PSYR01000002">
    <property type="protein sequence ID" value="RCN55758.1"/>
    <property type="molecule type" value="Genomic_DNA"/>
</dbReference>
<feature type="domain" description="Toxin co-regulated pilus biosynthesis protein Q C-terminal" evidence="2">
    <location>
        <begin position="179"/>
        <end position="254"/>
    </location>
</feature>
<accession>A0A368HBJ7</accession>
<feature type="signal peptide" evidence="1">
    <location>
        <begin position="1"/>
        <end position="19"/>
    </location>
</feature>
<reference evidence="3 4" key="1">
    <citation type="submission" date="2018-02" db="EMBL/GenBank/DDBJ databases">
        <title>Insights into the biology of acidophilic members of the Acidiferrobacteraceae family derived from comparative genomic analyses.</title>
        <authorList>
            <person name="Issotta F."/>
            <person name="Thyssen C."/>
            <person name="Mena C."/>
            <person name="Moya A."/>
            <person name="Bellenberg S."/>
            <person name="Sproer C."/>
            <person name="Covarrubias P.C."/>
            <person name="Sand W."/>
            <person name="Quatrini R."/>
            <person name="Vera M."/>
        </authorList>
    </citation>
    <scope>NUCLEOTIDE SEQUENCE [LARGE SCALE GENOMIC DNA]</scope>
    <source>
        <strain evidence="4">m-1</strain>
    </source>
</reference>
<dbReference type="InterPro" id="IPR018927">
    <property type="entry name" value="Pilus_synth_Q_C"/>
</dbReference>
<evidence type="ECO:0000313" key="3">
    <source>
        <dbReference type="EMBL" id="RCN55758.1"/>
    </source>
</evidence>
<gene>
    <name evidence="3" type="ORF">C4900_07485</name>
</gene>
<evidence type="ECO:0000313" key="4">
    <source>
        <dbReference type="Proteomes" id="UP000253250"/>
    </source>
</evidence>
<dbReference type="RefSeq" id="WP_114282867.1">
    <property type="nucleotide sequence ID" value="NZ_PSYR01000002.1"/>
</dbReference>
<protein>
    <recommendedName>
        <fullName evidence="2">Toxin co-regulated pilus biosynthesis protein Q C-terminal domain-containing protein</fullName>
    </recommendedName>
</protein>
<dbReference type="Proteomes" id="UP000253250">
    <property type="component" value="Unassembled WGS sequence"/>
</dbReference>
<comment type="caution">
    <text evidence="3">The sequence shown here is derived from an EMBL/GenBank/DDBJ whole genome shotgun (WGS) entry which is preliminary data.</text>
</comment>
<keyword evidence="4" id="KW-1185">Reference proteome</keyword>
<dbReference type="Gene3D" id="3.55.50.70">
    <property type="match status" value="1"/>
</dbReference>
<keyword evidence="1" id="KW-0732">Signal</keyword>
<evidence type="ECO:0000256" key="1">
    <source>
        <dbReference type="SAM" id="SignalP"/>
    </source>
</evidence>
<organism evidence="3 4">
    <name type="scientific">Acidiferrobacter thiooxydans</name>
    <dbReference type="NCBI Taxonomy" id="163359"/>
    <lineage>
        <taxon>Bacteria</taxon>
        <taxon>Pseudomonadati</taxon>
        <taxon>Pseudomonadota</taxon>
        <taxon>Gammaproteobacteria</taxon>
        <taxon>Acidiferrobacterales</taxon>
        <taxon>Acidiferrobacteraceae</taxon>
        <taxon>Acidiferrobacter</taxon>
    </lineage>
</organism>
<dbReference type="Pfam" id="PF10671">
    <property type="entry name" value="TcpQ"/>
    <property type="match status" value="1"/>
</dbReference>
<feature type="chain" id="PRO_5016850886" description="Toxin co-regulated pilus biosynthesis protein Q C-terminal domain-containing protein" evidence="1">
    <location>
        <begin position="20"/>
        <end position="260"/>
    </location>
</feature>
<name>A0A368HBJ7_9GAMM</name>